<keyword evidence="3" id="KW-0677">Repeat</keyword>
<evidence type="ECO:0000313" key="6">
    <source>
        <dbReference type="Proteomes" id="UP000237347"/>
    </source>
</evidence>
<evidence type="ECO:0000256" key="4">
    <source>
        <dbReference type="SAM" id="MobiDB-lite"/>
    </source>
</evidence>
<feature type="compositionally biased region" description="Polar residues" evidence="4">
    <location>
        <begin position="309"/>
        <end position="321"/>
    </location>
</feature>
<dbReference type="PANTHER" id="PTHR44019">
    <property type="entry name" value="WD REPEAT-CONTAINING PROTEIN 55"/>
    <property type="match status" value="1"/>
</dbReference>
<feature type="region of interest" description="Disordered" evidence="4">
    <location>
        <begin position="276"/>
        <end position="321"/>
    </location>
</feature>
<evidence type="ECO:0000313" key="5">
    <source>
        <dbReference type="EMBL" id="KAK7846269.1"/>
    </source>
</evidence>
<gene>
    <name evidence="5" type="primary">WDR55</name>
    <name evidence="5" type="ORF">CFP56_008152</name>
</gene>
<dbReference type="Pfam" id="PF24796">
    <property type="entry name" value="WDR55"/>
    <property type="match status" value="1"/>
</dbReference>
<organism evidence="5 6">
    <name type="scientific">Quercus suber</name>
    <name type="common">Cork oak</name>
    <dbReference type="NCBI Taxonomy" id="58331"/>
    <lineage>
        <taxon>Eukaryota</taxon>
        <taxon>Viridiplantae</taxon>
        <taxon>Streptophyta</taxon>
        <taxon>Embryophyta</taxon>
        <taxon>Tracheophyta</taxon>
        <taxon>Spermatophyta</taxon>
        <taxon>Magnoliopsida</taxon>
        <taxon>eudicotyledons</taxon>
        <taxon>Gunneridae</taxon>
        <taxon>Pentapetalae</taxon>
        <taxon>rosids</taxon>
        <taxon>fabids</taxon>
        <taxon>Fagales</taxon>
        <taxon>Fagaceae</taxon>
        <taxon>Quercus</taxon>
    </lineage>
</organism>
<dbReference type="InterPro" id="IPR001680">
    <property type="entry name" value="WD40_rpt"/>
</dbReference>
<comment type="caution">
    <text evidence="5">The sequence shown here is derived from an EMBL/GenBank/DDBJ whole genome shotgun (WGS) entry which is preliminary data.</text>
</comment>
<name>A0AAW0L637_QUESU</name>
<dbReference type="AlphaFoldDB" id="A0AAW0L637"/>
<comment type="similarity">
    <text evidence="1">Belongs to the WD repeat WDR55 family.</text>
</comment>
<proteinExistence type="inferred from homology"/>
<evidence type="ECO:0000256" key="1">
    <source>
        <dbReference type="ARBA" id="ARBA00007625"/>
    </source>
</evidence>
<dbReference type="EMBL" id="PKMF04000158">
    <property type="protein sequence ID" value="KAK7846269.1"/>
    <property type="molecule type" value="Genomic_DNA"/>
</dbReference>
<dbReference type="SMART" id="SM00320">
    <property type="entry name" value="WD40"/>
    <property type="match status" value="4"/>
</dbReference>
<dbReference type="PANTHER" id="PTHR44019:SF20">
    <property type="entry name" value="WD REPEAT-CONTAINING PROTEIN 55"/>
    <property type="match status" value="1"/>
</dbReference>
<dbReference type="InterPro" id="IPR036322">
    <property type="entry name" value="WD40_repeat_dom_sf"/>
</dbReference>
<evidence type="ECO:0000256" key="3">
    <source>
        <dbReference type="ARBA" id="ARBA00022737"/>
    </source>
</evidence>
<reference evidence="5 6" key="1">
    <citation type="journal article" date="2018" name="Sci. Data">
        <title>The draft genome sequence of cork oak.</title>
        <authorList>
            <person name="Ramos A.M."/>
            <person name="Usie A."/>
            <person name="Barbosa P."/>
            <person name="Barros P.M."/>
            <person name="Capote T."/>
            <person name="Chaves I."/>
            <person name="Simoes F."/>
            <person name="Abreu I."/>
            <person name="Carrasquinho I."/>
            <person name="Faro C."/>
            <person name="Guimaraes J.B."/>
            <person name="Mendonca D."/>
            <person name="Nobrega F."/>
            <person name="Rodrigues L."/>
            <person name="Saibo N.J.M."/>
            <person name="Varela M.C."/>
            <person name="Egas C."/>
            <person name="Matos J."/>
            <person name="Miguel C.M."/>
            <person name="Oliveira M.M."/>
            <person name="Ricardo C.P."/>
            <person name="Goncalves S."/>
        </authorList>
    </citation>
    <scope>NUCLEOTIDE SEQUENCE [LARGE SCALE GENOMIC DNA]</scope>
    <source>
        <strain evidence="6">cv. HL8</strain>
    </source>
</reference>
<evidence type="ECO:0000256" key="2">
    <source>
        <dbReference type="ARBA" id="ARBA00022574"/>
    </source>
</evidence>
<sequence>MEIDLGKNAFDIDFHPSRDLITAGLIDGDLHLYRYSANVKPQRLLKVRAHTESCRAVRFINDGQAIVTCSPDKSILSTDVETGSAIARLEDAHSAAINRLINLSEATIATGDDEGCIKVWDTRQRTCCNTFAAHQEYVSDMCYASDSMKLLGTSGDGTLSVCNLRRNKVQAQSEFSEDELLSVVLMKNGQKVVCGSQTGTLLLYSWGCFKDCSDRFVDLSPNSVDALLKLDEDRIITGSENGLIRKFLGSIAHDEMLKLWDLDELLQDSGKTLTSQDAVADGDSDEMDLEISHPKINKGTKRKSESKGTDLNSSGSFFADL</sequence>
<keyword evidence="6" id="KW-1185">Reference proteome</keyword>
<dbReference type="Gene3D" id="2.130.10.10">
    <property type="entry name" value="YVTN repeat-like/Quinoprotein amine dehydrogenase"/>
    <property type="match status" value="1"/>
</dbReference>
<dbReference type="InterPro" id="IPR015943">
    <property type="entry name" value="WD40/YVTN_repeat-like_dom_sf"/>
</dbReference>
<dbReference type="SUPFAM" id="SSF50978">
    <property type="entry name" value="WD40 repeat-like"/>
    <property type="match status" value="1"/>
</dbReference>
<dbReference type="Proteomes" id="UP000237347">
    <property type="component" value="Unassembled WGS sequence"/>
</dbReference>
<dbReference type="InterPro" id="IPR050505">
    <property type="entry name" value="WDR55/POC1"/>
</dbReference>
<keyword evidence="2" id="KW-0853">WD repeat</keyword>
<protein>
    <submittedName>
        <fullName evidence="5">Wd repeat-containing protein 55</fullName>
    </submittedName>
</protein>
<feature type="compositionally biased region" description="Acidic residues" evidence="4">
    <location>
        <begin position="280"/>
        <end position="289"/>
    </location>
</feature>
<accession>A0AAW0L637</accession>
<dbReference type="FunFam" id="2.130.10.10:FF:000516">
    <property type="entry name" value="WD repeat-containing protein 55-like"/>
    <property type="match status" value="1"/>
</dbReference>